<dbReference type="InterPro" id="IPR013029">
    <property type="entry name" value="YchF_C"/>
</dbReference>
<protein>
    <recommendedName>
        <fullName evidence="5">Ribosome-binding ATPase YchF</fullName>
    </recommendedName>
</protein>
<gene>
    <name evidence="5 7" type="primary">ychF</name>
    <name evidence="7" type="ORF">EXM22_15280</name>
</gene>
<evidence type="ECO:0000256" key="4">
    <source>
        <dbReference type="ARBA" id="ARBA00022842"/>
    </source>
</evidence>
<keyword evidence="8" id="KW-1185">Reference proteome</keyword>
<dbReference type="CDD" id="cd01900">
    <property type="entry name" value="YchF"/>
    <property type="match status" value="1"/>
</dbReference>
<dbReference type="Gene3D" id="1.10.150.300">
    <property type="entry name" value="TGS-like domain"/>
    <property type="match status" value="1"/>
</dbReference>
<keyword evidence="2 5" id="KW-0547">Nucleotide-binding</keyword>
<dbReference type="SUPFAM" id="SSF52540">
    <property type="entry name" value="P-loop containing nucleoside triphosphate hydrolases"/>
    <property type="match status" value="1"/>
</dbReference>
<dbReference type="FunFam" id="1.10.150.300:FF:000001">
    <property type="entry name" value="Ribosome-binding ATPase YchF"/>
    <property type="match status" value="1"/>
</dbReference>
<dbReference type="GO" id="GO:0005737">
    <property type="term" value="C:cytoplasm"/>
    <property type="evidence" value="ECO:0007669"/>
    <property type="project" value="TreeGrafter"/>
</dbReference>
<organism evidence="7 8">
    <name type="scientific">Oceanispirochaeta crateris</name>
    <dbReference type="NCBI Taxonomy" id="2518645"/>
    <lineage>
        <taxon>Bacteria</taxon>
        <taxon>Pseudomonadati</taxon>
        <taxon>Spirochaetota</taxon>
        <taxon>Spirochaetia</taxon>
        <taxon>Spirochaetales</taxon>
        <taxon>Spirochaetaceae</taxon>
        <taxon>Oceanispirochaeta</taxon>
    </lineage>
</organism>
<proteinExistence type="inferred from homology"/>
<name>A0A5C1QRL7_9SPIO</name>
<dbReference type="InterPro" id="IPR012676">
    <property type="entry name" value="TGS-like"/>
</dbReference>
<dbReference type="KEGG" id="ock:EXM22_15280"/>
<dbReference type="GO" id="GO:0005525">
    <property type="term" value="F:GTP binding"/>
    <property type="evidence" value="ECO:0007669"/>
    <property type="project" value="InterPro"/>
</dbReference>
<dbReference type="GO" id="GO:0046872">
    <property type="term" value="F:metal ion binding"/>
    <property type="evidence" value="ECO:0007669"/>
    <property type="project" value="UniProtKB-KW"/>
</dbReference>
<evidence type="ECO:0000313" key="8">
    <source>
        <dbReference type="Proteomes" id="UP000324209"/>
    </source>
</evidence>
<dbReference type="RefSeq" id="WP_149487349.1">
    <property type="nucleotide sequence ID" value="NZ_CP036150.1"/>
</dbReference>
<accession>A0A5C1QRL7</accession>
<evidence type="ECO:0000256" key="2">
    <source>
        <dbReference type="ARBA" id="ARBA00022741"/>
    </source>
</evidence>
<dbReference type="CDD" id="cd04867">
    <property type="entry name" value="TGS_YchF_OLA1"/>
    <property type="match status" value="1"/>
</dbReference>
<dbReference type="PROSITE" id="PS51710">
    <property type="entry name" value="G_OBG"/>
    <property type="match status" value="1"/>
</dbReference>
<dbReference type="Pfam" id="PF01926">
    <property type="entry name" value="MMR_HSR1"/>
    <property type="match status" value="1"/>
</dbReference>
<sequence>MSLNCGIVGLPNVGKSTIFSALTAAPAEAANYPFCTIDPNIGIVSVPDPRLDKIAEMVPADKVIPAVVEFVDIAGLVKGASKGEGLGNKFLANIREVGMIVHVVRCFENDDIVHVENRINPADDIEVINIELALADLSSIENRLSKNERFTRAGDKSVREKALALRPLLERLQIHLGEGKPARGMAMTDDERSLVQELQLITMKKQIYLCNVDEEGIQEESHFVAQVKKIAEEENTEVVVLCGKLEADIAALDDPEERAIFLEEAGIKESGLSSLVRTTYKALGLRTFFTVGGVENKAWTFREGMRAPQAAGVIHTDFEKGFIKADVYHCDDLFSAGSEAAIKAAGKMRMEGKEYLVKDGDVMFFKFNV</sequence>
<dbReference type="EMBL" id="CP036150">
    <property type="protein sequence ID" value="QEN09274.1"/>
    <property type="molecule type" value="Genomic_DNA"/>
</dbReference>
<dbReference type="AlphaFoldDB" id="A0A5C1QRL7"/>
<dbReference type="OrthoDB" id="9807318at2"/>
<evidence type="ECO:0000313" key="7">
    <source>
        <dbReference type="EMBL" id="QEN09274.1"/>
    </source>
</evidence>
<evidence type="ECO:0000256" key="1">
    <source>
        <dbReference type="ARBA" id="ARBA00022723"/>
    </source>
</evidence>
<dbReference type="InterPro" id="IPR006073">
    <property type="entry name" value="GTP-bd"/>
</dbReference>
<dbReference type="InterPro" id="IPR027417">
    <property type="entry name" value="P-loop_NTPase"/>
</dbReference>
<feature type="binding site" evidence="5">
    <location>
        <begin position="12"/>
        <end position="17"/>
    </location>
    <ligand>
        <name>ATP</name>
        <dbReference type="ChEBI" id="CHEBI:30616"/>
    </ligand>
</feature>
<comment type="similarity">
    <text evidence="5">Belongs to the TRAFAC class OBG-HflX-like GTPase superfamily. OBG GTPase family. YchF/OLA1 subfamily.</text>
</comment>
<dbReference type="GO" id="GO:0016887">
    <property type="term" value="F:ATP hydrolysis activity"/>
    <property type="evidence" value="ECO:0007669"/>
    <property type="project" value="UniProtKB-UniRule"/>
</dbReference>
<dbReference type="InterPro" id="IPR012675">
    <property type="entry name" value="Beta-grasp_dom_sf"/>
</dbReference>
<feature type="domain" description="OBG-type G" evidence="6">
    <location>
        <begin position="3"/>
        <end position="261"/>
    </location>
</feature>
<dbReference type="Gene3D" id="3.10.20.30">
    <property type="match status" value="1"/>
</dbReference>
<dbReference type="InterPro" id="IPR004396">
    <property type="entry name" value="ATPase_YchF/OLA1"/>
</dbReference>
<keyword evidence="4" id="KW-0460">Magnesium</keyword>
<dbReference type="InterPro" id="IPR023192">
    <property type="entry name" value="TGS-like_dom_sf"/>
</dbReference>
<dbReference type="PRINTS" id="PR00326">
    <property type="entry name" value="GTP1OBG"/>
</dbReference>
<dbReference type="PANTHER" id="PTHR23305:SF18">
    <property type="entry name" value="OBG-TYPE G DOMAIN-CONTAINING PROTEIN"/>
    <property type="match status" value="1"/>
</dbReference>
<dbReference type="PANTHER" id="PTHR23305">
    <property type="entry name" value="OBG GTPASE FAMILY"/>
    <property type="match status" value="1"/>
</dbReference>
<dbReference type="GO" id="GO:0005524">
    <property type="term" value="F:ATP binding"/>
    <property type="evidence" value="ECO:0007669"/>
    <property type="project" value="UniProtKB-UniRule"/>
</dbReference>
<dbReference type="HAMAP" id="MF_00944">
    <property type="entry name" value="YchF_OLA1_ATPase"/>
    <property type="match status" value="1"/>
</dbReference>
<dbReference type="FunFam" id="3.10.20.30:FF:000001">
    <property type="entry name" value="Ribosome-binding ATPase YchF"/>
    <property type="match status" value="1"/>
</dbReference>
<dbReference type="Gene3D" id="3.40.50.300">
    <property type="entry name" value="P-loop containing nucleotide triphosphate hydrolases"/>
    <property type="match status" value="1"/>
</dbReference>
<dbReference type="NCBIfam" id="TIGR00092">
    <property type="entry name" value="redox-regulated ATPase YchF"/>
    <property type="match status" value="1"/>
</dbReference>
<dbReference type="PIRSF" id="PIRSF006641">
    <property type="entry name" value="CHP00092"/>
    <property type="match status" value="1"/>
</dbReference>
<keyword evidence="1" id="KW-0479">Metal-binding</keyword>
<dbReference type="Proteomes" id="UP000324209">
    <property type="component" value="Chromosome"/>
</dbReference>
<keyword evidence="3 5" id="KW-0067">ATP-binding</keyword>
<dbReference type="InterPro" id="IPR041706">
    <property type="entry name" value="YchF_N"/>
</dbReference>
<evidence type="ECO:0000259" key="6">
    <source>
        <dbReference type="PROSITE" id="PS51710"/>
    </source>
</evidence>
<dbReference type="Pfam" id="PF06071">
    <property type="entry name" value="YchF-GTPase_C"/>
    <property type="match status" value="1"/>
</dbReference>
<dbReference type="SUPFAM" id="SSF81271">
    <property type="entry name" value="TGS-like"/>
    <property type="match status" value="1"/>
</dbReference>
<reference evidence="7 8" key="1">
    <citation type="submission" date="2019-02" db="EMBL/GenBank/DDBJ databases">
        <title>Complete Genome Sequence and Methylome Analysis of free living Spirochaetas.</title>
        <authorList>
            <person name="Fomenkov A."/>
            <person name="Dubinina G."/>
            <person name="Leshcheva N."/>
            <person name="Mikheeva N."/>
            <person name="Grabovich M."/>
            <person name="Vincze T."/>
            <person name="Roberts R.J."/>
        </authorList>
    </citation>
    <scope>NUCLEOTIDE SEQUENCE [LARGE SCALE GENOMIC DNA]</scope>
    <source>
        <strain evidence="7 8">K2</strain>
    </source>
</reference>
<evidence type="ECO:0000256" key="5">
    <source>
        <dbReference type="HAMAP-Rule" id="MF_00944"/>
    </source>
</evidence>
<comment type="function">
    <text evidence="5">ATPase that binds to both the 70S ribosome and the 50S ribosomal subunit in a nucleotide-independent manner.</text>
</comment>
<evidence type="ECO:0000256" key="3">
    <source>
        <dbReference type="ARBA" id="ARBA00022840"/>
    </source>
</evidence>
<dbReference type="InterPro" id="IPR031167">
    <property type="entry name" value="G_OBG"/>
</dbReference>
<dbReference type="GO" id="GO:0043023">
    <property type="term" value="F:ribosomal large subunit binding"/>
    <property type="evidence" value="ECO:0007669"/>
    <property type="project" value="UniProtKB-UniRule"/>
</dbReference>